<dbReference type="RefSeq" id="WP_126788761.1">
    <property type="nucleotide sequence ID" value="NZ_PIPN01000002.1"/>
</dbReference>
<accession>A0ABY0C0M3</accession>
<keyword evidence="3" id="KW-1185">Reference proteome</keyword>
<proteinExistence type="predicted"/>
<dbReference type="Proteomes" id="UP000287410">
    <property type="component" value="Unassembled WGS sequence"/>
</dbReference>
<dbReference type="SUPFAM" id="SSF56925">
    <property type="entry name" value="OMPA-like"/>
    <property type="match status" value="1"/>
</dbReference>
<sequence length="201" mass="22421">MLIRVPYFNSTLFTLATLFLVCWSGSAQAIGSEPSTRYVSATYQEFEDQFDFDGAGFDVSGRLGQRWLLAGSYAEVSAQTEEIETDWDITSARLGYMLYEGDGVALYSGPQALYISYQHEGGMSEDSETNFGAFATLRYMATLNIELNGEVSYIHFDTISGDTLLQYSAGTRFFLFEHLTVDATARFGEWSGFQVGVSFHF</sequence>
<evidence type="ECO:0008006" key="4">
    <source>
        <dbReference type="Google" id="ProtNLM"/>
    </source>
</evidence>
<comment type="caution">
    <text evidence="2">The sequence shown here is derived from an EMBL/GenBank/DDBJ whole genome shotgun (WGS) entry which is preliminary data.</text>
</comment>
<dbReference type="EMBL" id="PIPN01000002">
    <property type="protein sequence ID" value="RUO30785.1"/>
    <property type="molecule type" value="Genomic_DNA"/>
</dbReference>
<evidence type="ECO:0000313" key="2">
    <source>
        <dbReference type="EMBL" id="RUO30785.1"/>
    </source>
</evidence>
<feature type="chain" id="PRO_5045463510" description="Outer membrane protein beta-barrel domain-containing protein" evidence="1">
    <location>
        <begin position="30"/>
        <end position="201"/>
    </location>
</feature>
<evidence type="ECO:0000256" key="1">
    <source>
        <dbReference type="SAM" id="SignalP"/>
    </source>
</evidence>
<gene>
    <name evidence="2" type="ORF">CWE12_05990</name>
</gene>
<feature type="signal peptide" evidence="1">
    <location>
        <begin position="1"/>
        <end position="29"/>
    </location>
</feature>
<reference evidence="2 3" key="1">
    <citation type="journal article" date="2018" name="Front. Microbiol.">
        <title>Genome-Based Analysis Reveals the Taxonomy and Diversity of the Family Idiomarinaceae.</title>
        <authorList>
            <person name="Liu Y."/>
            <person name="Lai Q."/>
            <person name="Shao Z."/>
        </authorList>
    </citation>
    <scope>NUCLEOTIDE SEQUENCE [LARGE SCALE GENOMIC DNA]</scope>
    <source>
        <strain evidence="2 3">GBSy1</strain>
    </source>
</reference>
<dbReference type="InterPro" id="IPR011250">
    <property type="entry name" value="OMP/PagP_B-barrel"/>
</dbReference>
<organism evidence="2 3">
    <name type="scientific">Aliidiomarina sedimenti</name>
    <dbReference type="NCBI Taxonomy" id="1933879"/>
    <lineage>
        <taxon>Bacteria</taxon>
        <taxon>Pseudomonadati</taxon>
        <taxon>Pseudomonadota</taxon>
        <taxon>Gammaproteobacteria</taxon>
        <taxon>Alteromonadales</taxon>
        <taxon>Idiomarinaceae</taxon>
        <taxon>Aliidiomarina</taxon>
    </lineage>
</organism>
<protein>
    <recommendedName>
        <fullName evidence="4">Outer membrane protein beta-barrel domain-containing protein</fullName>
    </recommendedName>
</protein>
<evidence type="ECO:0000313" key="3">
    <source>
        <dbReference type="Proteomes" id="UP000287410"/>
    </source>
</evidence>
<keyword evidence="1" id="KW-0732">Signal</keyword>
<name>A0ABY0C0M3_9GAMM</name>